<comment type="caution">
    <text evidence="1">The sequence shown here is derived from an EMBL/GenBank/DDBJ whole genome shotgun (WGS) entry which is preliminary data.</text>
</comment>
<dbReference type="Pfam" id="PF16939">
    <property type="entry name" value="Porin_6"/>
    <property type="match status" value="1"/>
</dbReference>
<evidence type="ECO:0000313" key="1">
    <source>
        <dbReference type="EMBL" id="TGL74648.1"/>
    </source>
</evidence>
<protein>
    <submittedName>
        <fullName evidence="1">Porin</fullName>
    </submittedName>
</protein>
<gene>
    <name evidence="1" type="ORF">EHQ60_01645</name>
</gene>
<reference evidence="2" key="1">
    <citation type="journal article" date="2019" name="PLoS Negl. Trop. Dis.">
        <title>Revisiting the worldwide diversity of Leptospira species in the environment.</title>
        <authorList>
            <person name="Vincent A.T."/>
            <person name="Schiettekatte O."/>
            <person name="Bourhy P."/>
            <person name="Veyrier F.J."/>
            <person name="Picardeau M."/>
        </authorList>
    </citation>
    <scope>NUCLEOTIDE SEQUENCE [LARGE SCALE GENOMIC DNA]</scope>
    <source>
        <strain evidence="2">201702449</strain>
    </source>
</reference>
<dbReference type="EMBL" id="RQGI01000007">
    <property type="protein sequence ID" value="TGL74648.1"/>
    <property type="molecule type" value="Genomic_DNA"/>
</dbReference>
<sequence length="359" mass="41476">MVLNFFKFFLIFTCLLVITSPTNSEVIWGPSIERSGGEYIFETGNKYPNLSGIRGGSRISFPRTFTLFGIQGIYTKDRWEINGKLKTTGWNQKSGEARDEDFFLGAVSTENSTNIATREWSYRDSATVYSGSRNFADGKGKSTVVENRIELFGRYYFQDANPDYWKEGSGFFLSTGARYSYFKYLFYDVNQYIETTPVFYAPIGLGLSYSNDLWEVFYGGGYRYSKNNLYFDFSFMPSIGRIKTRDFHVQRSINFFSENYGFGWSSKIEIGYQFNPTWLSYFRLNHRRFFSEGRFTSQGGLTVADLTSNLVSGFKSHINIKDFSIEIGVLNKIEWNNGIDKTEKQESETKEKIETNETN</sequence>
<name>A0ABY2MT21_9LEPT</name>
<dbReference type="RefSeq" id="WP_135603354.1">
    <property type="nucleotide sequence ID" value="NZ_JAIZBN010000002.1"/>
</dbReference>
<accession>A0ABY2MT21</accession>
<organism evidence="1 2">
    <name type="scientific">Leptospira levettii</name>
    <dbReference type="NCBI Taxonomy" id="2023178"/>
    <lineage>
        <taxon>Bacteria</taxon>
        <taxon>Pseudomonadati</taxon>
        <taxon>Spirochaetota</taxon>
        <taxon>Spirochaetia</taxon>
        <taxon>Leptospirales</taxon>
        <taxon>Leptospiraceae</taxon>
        <taxon>Leptospira</taxon>
    </lineage>
</organism>
<dbReference type="InterPro" id="IPR031611">
    <property type="entry name" value="Porin_6"/>
</dbReference>
<proteinExistence type="predicted"/>
<dbReference type="Proteomes" id="UP000297352">
    <property type="component" value="Unassembled WGS sequence"/>
</dbReference>
<evidence type="ECO:0000313" key="2">
    <source>
        <dbReference type="Proteomes" id="UP000297352"/>
    </source>
</evidence>
<keyword evidence="2" id="KW-1185">Reference proteome</keyword>